<evidence type="ECO:0000313" key="3">
    <source>
        <dbReference type="Proteomes" id="UP000800093"/>
    </source>
</evidence>
<reference evidence="3" key="1">
    <citation type="journal article" date="2020" name="Stud. Mycol.">
        <title>101 Dothideomycetes genomes: A test case for predicting lifestyles and emergence of pathogens.</title>
        <authorList>
            <person name="Haridas S."/>
            <person name="Albert R."/>
            <person name="Binder M."/>
            <person name="Bloem J."/>
            <person name="LaButti K."/>
            <person name="Salamov A."/>
            <person name="Andreopoulos B."/>
            <person name="Baker S."/>
            <person name="Barry K."/>
            <person name="Bills G."/>
            <person name="Bluhm B."/>
            <person name="Cannon C."/>
            <person name="Castanera R."/>
            <person name="Culley D."/>
            <person name="Daum C."/>
            <person name="Ezra D."/>
            <person name="Gonzalez J."/>
            <person name="Henrissat B."/>
            <person name="Kuo A."/>
            <person name="Liang C."/>
            <person name="Lipzen A."/>
            <person name="Lutzoni F."/>
            <person name="Magnuson J."/>
            <person name="Mondo S."/>
            <person name="Nolan M."/>
            <person name="Ohm R."/>
            <person name="Pangilinan J."/>
            <person name="Park H.-J."/>
            <person name="Ramirez L."/>
            <person name="Alfaro M."/>
            <person name="Sun H."/>
            <person name="Tritt A."/>
            <person name="Yoshinaga Y."/>
            <person name="Zwiers L.-H."/>
            <person name="Turgeon B."/>
            <person name="Goodwin S."/>
            <person name="Spatafora J."/>
            <person name="Crous P."/>
            <person name="Grigoriev I."/>
        </authorList>
    </citation>
    <scope>NUCLEOTIDE SEQUENCE [LARGE SCALE GENOMIC DNA]</scope>
    <source>
        <strain evidence="3">CBS 304.66</strain>
    </source>
</reference>
<dbReference type="EMBL" id="ML986829">
    <property type="protein sequence ID" value="KAF2257871.1"/>
    <property type="molecule type" value="Genomic_DNA"/>
</dbReference>
<proteinExistence type="predicted"/>
<name>A0A9P4JWT6_9PLEO</name>
<accession>A0A9P4JWT6</accession>
<dbReference type="AlphaFoldDB" id="A0A9P4JWT6"/>
<evidence type="ECO:0000313" key="2">
    <source>
        <dbReference type="EMBL" id="KAF2257871.1"/>
    </source>
</evidence>
<protein>
    <submittedName>
        <fullName evidence="2">Uncharacterized protein</fullName>
    </submittedName>
</protein>
<evidence type="ECO:0000256" key="1">
    <source>
        <dbReference type="SAM" id="MobiDB-lite"/>
    </source>
</evidence>
<comment type="caution">
    <text evidence="2">The sequence shown here is derived from an EMBL/GenBank/DDBJ whole genome shotgun (WGS) entry which is preliminary data.</text>
</comment>
<organism evidence="2 3">
    <name type="scientific">Lojkania enalia</name>
    <dbReference type="NCBI Taxonomy" id="147567"/>
    <lineage>
        <taxon>Eukaryota</taxon>
        <taxon>Fungi</taxon>
        <taxon>Dikarya</taxon>
        <taxon>Ascomycota</taxon>
        <taxon>Pezizomycotina</taxon>
        <taxon>Dothideomycetes</taxon>
        <taxon>Pleosporomycetidae</taxon>
        <taxon>Pleosporales</taxon>
        <taxon>Pleosporales incertae sedis</taxon>
        <taxon>Lojkania</taxon>
    </lineage>
</organism>
<dbReference type="Proteomes" id="UP000800093">
    <property type="component" value="Unassembled WGS sequence"/>
</dbReference>
<feature type="region of interest" description="Disordered" evidence="1">
    <location>
        <begin position="101"/>
        <end position="130"/>
    </location>
</feature>
<sequence>MPIHRSVTAVATRADYIASRRAQHQHRRPTCGKKELPWWLLTGQSSRGVRHHQGRVARSWQPNPNIDTVLSGLLSPGTDTPVLGKGRVLAVAVPHHPEAVHDEDAAHHRQVPPPMDPTTGARSRSSSSSRPGLSILFNSGGVVSSSLVCSLCNFSLASRSPHFRLHSSPKYIYCLLPVNTSLAAVYQTLSPLPWGSLPDLYSTTISRTSDIISGAYIATATTRSTTAWSSETSTALIEEVEVGKQFIIGTLIST</sequence>
<gene>
    <name evidence="2" type="ORF">CC78DRAFT_587857</name>
</gene>
<keyword evidence="3" id="KW-1185">Reference proteome</keyword>